<dbReference type="PRINTS" id="PR00302">
    <property type="entry name" value="LUPUSLA"/>
</dbReference>
<dbReference type="Pfam" id="PF05383">
    <property type="entry name" value="La"/>
    <property type="match status" value="1"/>
</dbReference>
<dbReference type="InterPro" id="IPR035979">
    <property type="entry name" value="RBD_domain_sf"/>
</dbReference>
<dbReference type="SMART" id="SM00360">
    <property type="entry name" value="RRM"/>
    <property type="match status" value="1"/>
</dbReference>
<dbReference type="InterPro" id="IPR036390">
    <property type="entry name" value="WH_DNA-bd_sf"/>
</dbReference>
<dbReference type="InterPro" id="IPR012677">
    <property type="entry name" value="Nucleotide-bd_a/b_plait_sf"/>
</dbReference>
<gene>
    <name evidence="8" type="ORF">M430DRAFT_134695</name>
</gene>
<dbReference type="RefSeq" id="XP_024724449.1">
    <property type="nucleotide sequence ID" value="XM_024862369.1"/>
</dbReference>
<dbReference type="InterPro" id="IPR000504">
    <property type="entry name" value="RRM_dom"/>
</dbReference>
<evidence type="ECO:0000259" key="7">
    <source>
        <dbReference type="PROSITE" id="PS50961"/>
    </source>
</evidence>
<keyword evidence="9" id="KW-1185">Reference proteome</keyword>
<feature type="compositionally biased region" description="Basic and acidic residues" evidence="5">
    <location>
        <begin position="365"/>
        <end position="430"/>
    </location>
</feature>
<evidence type="ECO:0000256" key="3">
    <source>
        <dbReference type="ARBA" id="ARBA00023242"/>
    </source>
</evidence>
<dbReference type="InterPro" id="IPR036388">
    <property type="entry name" value="WH-like_DNA-bd_sf"/>
</dbReference>
<dbReference type="InterPro" id="IPR006630">
    <property type="entry name" value="La_HTH"/>
</dbReference>
<keyword evidence="2 4" id="KW-0694">RNA-binding</keyword>
<feature type="region of interest" description="Disordered" evidence="5">
    <location>
        <begin position="287"/>
        <end position="430"/>
    </location>
</feature>
<proteinExistence type="predicted"/>
<dbReference type="Gene3D" id="1.10.10.10">
    <property type="entry name" value="Winged helix-like DNA-binding domain superfamily/Winged helix DNA-binding domain"/>
    <property type="match status" value="1"/>
</dbReference>
<name>A0A2T3BC29_AMORE</name>
<keyword evidence="3" id="KW-0539">Nucleus</keyword>
<comment type="subcellular location">
    <subcellularLocation>
        <location evidence="1">Nucleus</location>
    </subcellularLocation>
</comment>
<feature type="compositionally biased region" description="Basic and acidic residues" evidence="5">
    <location>
        <begin position="41"/>
        <end position="51"/>
    </location>
</feature>
<feature type="region of interest" description="Disordered" evidence="5">
    <location>
        <begin position="1"/>
        <end position="75"/>
    </location>
</feature>
<protein>
    <recommendedName>
        <fullName evidence="10">HTH La-type RNA-binding domain-containing protein</fullName>
    </recommendedName>
</protein>
<evidence type="ECO:0000313" key="8">
    <source>
        <dbReference type="EMBL" id="PSS25850.1"/>
    </source>
</evidence>
<evidence type="ECO:0000259" key="6">
    <source>
        <dbReference type="PROSITE" id="PS50102"/>
    </source>
</evidence>
<evidence type="ECO:0000256" key="2">
    <source>
        <dbReference type="ARBA" id="ARBA00022884"/>
    </source>
</evidence>
<organism evidence="8 9">
    <name type="scientific">Amorphotheca resinae ATCC 22711</name>
    <dbReference type="NCBI Taxonomy" id="857342"/>
    <lineage>
        <taxon>Eukaryota</taxon>
        <taxon>Fungi</taxon>
        <taxon>Dikarya</taxon>
        <taxon>Ascomycota</taxon>
        <taxon>Pezizomycotina</taxon>
        <taxon>Leotiomycetes</taxon>
        <taxon>Helotiales</taxon>
        <taxon>Amorphothecaceae</taxon>
        <taxon>Amorphotheca</taxon>
    </lineage>
</organism>
<feature type="compositionally biased region" description="Basic and acidic residues" evidence="5">
    <location>
        <begin position="317"/>
        <end position="351"/>
    </location>
</feature>
<feature type="domain" description="HTH La-type RNA-binding" evidence="7">
    <location>
        <begin position="99"/>
        <end position="189"/>
    </location>
</feature>
<dbReference type="GO" id="GO:0006396">
    <property type="term" value="P:RNA processing"/>
    <property type="evidence" value="ECO:0007669"/>
    <property type="project" value="InterPro"/>
</dbReference>
<dbReference type="GO" id="GO:0003729">
    <property type="term" value="F:mRNA binding"/>
    <property type="evidence" value="ECO:0007669"/>
    <property type="project" value="TreeGrafter"/>
</dbReference>
<dbReference type="Proteomes" id="UP000241818">
    <property type="component" value="Unassembled WGS sequence"/>
</dbReference>
<dbReference type="SUPFAM" id="SSF46785">
    <property type="entry name" value="Winged helix' DNA-binding domain"/>
    <property type="match status" value="1"/>
</dbReference>
<dbReference type="Gene3D" id="3.30.70.330">
    <property type="match status" value="1"/>
</dbReference>
<dbReference type="InterPro" id="IPR002344">
    <property type="entry name" value="Lupus_La"/>
</dbReference>
<dbReference type="EMBL" id="KZ679007">
    <property type="protein sequence ID" value="PSS25850.1"/>
    <property type="molecule type" value="Genomic_DNA"/>
</dbReference>
<dbReference type="PROSITE" id="PS50102">
    <property type="entry name" value="RRM"/>
    <property type="match status" value="1"/>
</dbReference>
<evidence type="ECO:0000256" key="1">
    <source>
        <dbReference type="ARBA" id="ARBA00004123"/>
    </source>
</evidence>
<dbReference type="GeneID" id="36570450"/>
<dbReference type="AlphaFoldDB" id="A0A2T3BC29"/>
<sequence>MSDNKLEAAEPQVAAPAPTNDEVKPPIADQDIKTEPATADEQIKSEAKAKEEEDTAKANSTEKSGKGSANGPRFYENGVLKTTAQQIEGASNSRYDPSILETTDDAAKIRGQVEFYFSDSNLPQDKHMMKLTEGSTNKPVPLKDIHAFGRMRRFQPYSAIVSALRESKFLNVTGEEGAEMISRKIAYDPTTPRSKTEARSVYVKGFGDEEPSSQFDIEAFFSQFGSTNAVRLRRTDQKLFKGSVFVEFSDEETAQKFLALDPKPLWKGKHILQIMSKKAYQDLKDQEIREGKVQPSESWGPRGRGKGRGGGRGGRGPRNDRGDRDKGDRDPNDWKKRREDDRANGFKDNRGGKNNRGQRGGRRGRRDDRGPRNNDRNEERAEKNGDEPKAKEEAPERVENEKKRAREDDGAEEKPAKKVDNKSEVPAETS</sequence>
<dbReference type="GO" id="GO:1990904">
    <property type="term" value="C:ribonucleoprotein complex"/>
    <property type="evidence" value="ECO:0007669"/>
    <property type="project" value="InterPro"/>
</dbReference>
<dbReference type="OrthoDB" id="439993at2759"/>
<dbReference type="STRING" id="857342.A0A2T3BC29"/>
<dbReference type="InParanoid" id="A0A2T3BC29"/>
<evidence type="ECO:0000313" key="9">
    <source>
        <dbReference type="Proteomes" id="UP000241818"/>
    </source>
</evidence>
<feature type="compositionally biased region" description="Low complexity" evidence="5">
    <location>
        <begin position="9"/>
        <end position="18"/>
    </location>
</feature>
<dbReference type="CDD" id="cd12291">
    <property type="entry name" value="RRM1_La"/>
    <property type="match status" value="1"/>
</dbReference>
<dbReference type="InterPro" id="IPR045180">
    <property type="entry name" value="La_dom_prot"/>
</dbReference>
<feature type="domain" description="RRM" evidence="6">
    <location>
        <begin position="199"/>
        <end position="278"/>
    </location>
</feature>
<dbReference type="PANTHER" id="PTHR22792:SF140">
    <property type="entry name" value="ACHILLES, ISOFORM A"/>
    <property type="match status" value="1"/>
</dbReference>
<dbReference type="GO" id="GO:0005634">
    <property type="term" value="C:nucleus"/>
    <property type="evidence" value="ECO:0007669"/>
    <property type="project" value="UniProtKB-SubCell"/>
</dbReference>
<dbReference type="SMART" id="SM00715">
    <property type="entry name" value="LA"/>
    <property type="match status" value="1"/>
</dbReference>
<dbReference type="PANTHER" id="PTHR22792">
    <property type="entry name" value="LUPUS LA PROTEIN-RELATED"/>
    <property type="match status" value="1"/>
</dbReference>
<reference evidence="8 9" key="1">
    <citation type="journal article" date="2018" name="New Phytol.">
        <title>Comparative genomics and transcriptomics depict ericoid mycorrhizal fungi as versatile saprotrophs and plant mutualists.</title>
        <authorList>
            <person name="Martino E."/>
            <person name="Morin E."/>
            <person name="Grelet G.A."/>
            <person name="Kuo A."/>
            <person name="Kohler A."/>
            <person name="Daghino S."/>
            <person name="Barry K.W."/>
            <person name="Cichocki N."/>
            <person name="Clum A."/>
            <person name="Dockter R.B."/>
            <person name="Hainaut M."/>
            <person name="Kuo R.C."/>
            <person name="LaButti K."/>
            <person name="Lindahl B.D."/>
            <person name="Lindquist E.A."/>
            <person name="Lipzen A."/>
            <person name="Khouja H.R."/>
            <person name="Magnuson J."/>
            <person name="Murat C."/>
            <person name="Ohm R.A."/>
            <person name="Singer S.W."/>
            <person name="Spatafora J.W."/>
            <person name="Wang M."/>
            <person name="Veneault-Fourrey C."/>
            <person name="Henrissat B."/>
            <person name="Grigoriev I.V."/>
            <person name="Martin F.M."/>
            <person name="Perotto S."/>
        </authorList>
    </citation>
    <scope>NUCLEOTIDE SEQUENCE [LARGE SCALE GENOMIC DNA]</scope>
    <source>
        <strain evidence="8 9">ATCC 22711</strain>
    </source>
</reference>
<evidence type="ECO:0000256" key="5">
    <source>
        <dbReference type="SAM" id="MobiDB-lite"/>
    </source>
</evidence>
<dbReference type="SUPFAM" id="SSF54928">
    <property type="entry name" value="RNA-binding domain, RBD"/>
    <property type="match status" value="1"/>
</dbReference>
<evidence type="ECO:0000256" key="4">
    <source>
        <dbReference type="PROSITE-ProRule" id="PRU00332"/>
    </source>
</evidence>
<dbReference type="Pfam" id="PF00076">
    <property type="entry name" value="RRM_1"/>
    <property type="match status" value="1"/>
</dbReference>
<accession>A0A2T3BC29</accession>
<evidence type="ECO:0008006" key="10">
    <source>
        <dbReference type="Google" id="ProtNLM"/>
    </source>
</evidence>
<dbReference type="PROSITE" id="PS50961">
    <property type="entry name" value="HTH_LA"/>
    <property type="match status" value="1"/>
</dbReference>